<accession>A0A137NW29</accession>
<evidence type="ECO:0000256" key="5">
    <source>
        <dbReference type="SAM" id="MobiDB-lite"/>
    </source>
</evidence>
<feature type="region of interest" description="Disordered" evidence="5">
    <location>
        <begin position="1"/>
        <end position="143"/>
    </location>
</feature>
<dbReference type="CDD" id="cd00202">
    <property type="entry name" value="ZnF_GATA"/>
    <property type="match status" value="1"/>
</dbReference>
<dbReference type="EMBL" id="KQ964672">
    <property type="protein sequence ID" value="KXN66976.1"/>
    <property type="molecule type" value="Genomic_DNA"/>
</dbReference>
<dbReference type="InterPro" id="IPR035965">
    <property type="entry name" value="PAS-like_dom_sf"/>
</dbReference>
<evidence type="ECO:0000256" key="3">
    <source>
        <dbReference type="ARBA" id="ARBA00022833"/>
    </source>
</evidence>
<dbReference type="GO" id="GO:0008270">
    <property type="term" value="F:zinc ion binding"/>
    <property type="evidence" value="ECO:0007669"/>
    <property type="project" value="UniProtKB-KW"/>
</dbReference>
<dbReference type="InterPro" id="IPR000014">
    <property type="entry name" value="PAS"/>
</dbReference>
<keyword evidence="1" id="KW-0479">Metal-binding</keyword>
<keyword evidence="9" id="KW-1185">Reference proteome</keyword>
<sequence>MQTNESSPIENNFKRVKLSNNTNQSEFSSYTTSESTLEVPPSSSINTTNPSSKPHKSVTFNNYQNILNYSPPLPLPSDKNKNANMDNTTNYTSSNEGGSSNSMTSNDNQASISNASYQDTNTDSSNTDSSSSGSKSKSSSSSSTIIPNNFFHVLSPMGTILCCSLSCLELTGYRSSELIGQQITKFIYYEDLELFKQKFFYNSNDSEFSLCYRFEKKESGYILFEARRLSYLVEDNKIADISQLNLGSDRNSREIQISKEFQNYPKEKCFFVMAIPYFSEMELTKSLIDKLKQERKSLHKKLQYYDKLDKKLGLSPMASNSSVSDTLCNSTNSSSESSTNQSQSEDSKLDTNPKKKIPTKDHLPCTQCGTTEAPEWRKGPMGPKTLCNACGIRYFRDQSKQRSVSKVAKAVDGSQPMRFISIQPKPQT</sequence>
<gene>
    <name evidence="8" type="ORF">CONCODRAFT_80333</name>
</gene>
<evidence type="ECO:0000313" key="8">
    <source>
        <dbReference type="EMBL" id="KXN66976.1"/>
    </source>
</evidence>
<dbReference type="PANTHER" id="PTHR47255:SF4">
    <property type="entry name" value="GATA ZINC FINGER DOMAIN-CONTAINING PROTEIN 12"/>
    <property type="match status" value="1"/>
</dbReference>
<feature type="domain" description="GATA-type" evidence="7">
    <location>
        <begin position="359"/>
        <end position="394"/>
    </location>
</feature>
<evidence type="ECO:0000256" key="1">
    <source>
        <dbReference type="ARBA" id="ARBA00022723"/>
    </source>
</evidence>
<evidence type="ECO:0000313" key="9">
    <source>
        <dbReference type="Proteomes" id="UP000070444"/>
    </source>
</evidence>
<dbReference type="PROSITE" id="PS50112">
    <property type="entry name" value="PAS"/>
    <property type="match status" value="1"/>
</dbReference>
<dbReference type="GO" id="GO:0006355">
    <property type="term" value="P:regulation of DNA-templated transcription"/>
    <property type="evidence" value="ECO:0007669"/>
    <property type="project" value="InterPro"/>
</dbReference>
<feature type="compositionally biased region" description="Low complexity" evidence="5">
    <location>
        <begin position="25"/>
        <end position="52"/>
    </location>
</feature>
<keyword evidence="2 4" id="KW-0863">Zinc-finger</keyword>
<evidence type="ECO:0000259" key="6">
    <source>
        <dbReference type="PROSITE" id="PS50112"/>
    </source>
</evidence>
<evidence type="ECO:0000259" key="7">
    <source>
        <dbReference type="PROSITE" id="PS50114"/>
    </source>
</evidence>
<name>A0A137NW29_CONC2</name>
<feature type="compositionally biased region" description="Low complexity" evidence="5">
    <location>
        <begin position="330"/>
        <end position="344"/>
    </location>
</feature>
<dbReference type="CDD" id="cd00130">
    <property type="entry name" value="PAS"/>
    <property type="match status" value="1"/>
</dbReference>
<dbReference type="SMART" id="SM00401">
    <property type="entry name" value="ZnF_GATA"/>
    <property type="match status" value="1"/>
</dbReference>
<keyword evidence="3" id="KW-0862">Zinc</keyword>
<proteinExistence type="predicted"/>
<feature type="compositionally biased region" description="Polar residues" evidence="5">
    <location>
        <begin position="58"/>
        <end position="68"/>
    </location>
</feature>
<dbReference type="PROSITE" id="PS50114">
    <property type="entry name" value="GATA_ZN_FINGER_2"/>
    <property type="match status" value="1"/>
</dbReference>
<dbReference type="AlphaFoldDB" id="A0A137NW29"/>
<organism evidence="8 9">
    <name type="scientific">Conidiobolus coronatus (strain ATCC 28846 / CBS 209.66 / NRRL 28638)</name>
    <name type="common">Delacroixia coronata</name>
    <dbReference type="NCBI Taxonomy" id="796925"/>
    <lineage>
        <taxon>Eukaryota</taxon>
        <taxon>Fungi</taxon>
        <taxon>Fungi incertae sedis</taxon>
        <taxon>Zoopagomycota</taxon>
        <taxon>Entomophthoromycotina</taxon>
        <taxon>Entomophthoromycetes</taxon>
        <taxon>Entomophthorales</taxon>
        <taxon>Ancylistaceae</taxon>
        <taxon>Conidiobolus</taxon>
    </lineage>
</organism>
<dbReference type="Pfam" id="PF00320">
    <property type="entry name" value="GATA"/>
    <property type="match status" value="1"/>
</dbReference>
<dbReference type="PANTHER" id="PTHR47255">
    <property type="entry name" value="GATA TRANSCRIPTION FACTOR 22-RELATED"/>
    <property type="match status" value="1"/>
</dbReference>
<dbReference type="Gene3D" id="3.30.50.10">
    <property type="entry name" value="Erythroid Transcription Factor GATA-1, subunit A"/>
    <property type="match status" value="1"/>
</dbReference>
<dbReference type="OMA" id="ANGHYGE"/>
<feature type="compositionally biased region" description="Low complexity" evidence="5">
    <location>
        <begin position="120"/>
        <end position="143"/>
    </location>
</feature>
<feature type="compositionally biased region" description="Polar residues" evidence="5">
    <location>
        <begin position="317"/>
        <end position="329"/>
    </location>
</feature>
<feature type="domain" description="PAS" evidence="6">
    <location>
        <begin position="153"/>
        <end position="207"/>
    </location>
</feature>
<dbReference type="InterPro" id="IPR013655">
    <property type="entry name" value="PAS_fold_3"/>
</dbReference>
<dbReference type="Gene3D" id="3.30.450.20">
    <property type="entry name" value="PAS domain"/>
    <property type="match status" value="1"/>
</dbReference>
<evidence type="ECO:0000256" key="4">
    <source>
        <dbReference type="PROSITE-ProRule" id="PRU00094"/>
    </source>
</evidence>
<dbReference type="OrthoDB" id="2162994at2759"/>
<dbReference type="GO" id="GO:0043565">
    <property type="term" value="F:sequence-specific DNA binding"/>
    <property type="evidence" value="ECO:0007669"/>
    <property type="project" value="InterPro"/>
</dbReference>
<feature type="compositionally biased region" description="Polar residues" evidence="5">
    <location>
        <begin position="1"/>
        <end position="10"/>
    </location>
</feature>
<dbReference type="Pfam" id="PF08447">
    <property type="entry name" value="PAS_3"/>
    <property type="match status" value="1"/>
</dbReference>
<feature type="compositionally biased region" description="Polar residues" evidence="5">
    <location>
        <begin position="82"/>
        <end position="119"/>
    </location>
</feature>
<dbReference type="InterPro" id="IPR013088">
    <property type="entry name" value="Znf_NHR/GATA"/>
</dbReference>
<dbReference type="InterPro" id="IPR000679">
    <property type="entry name" value="Znf_GATA"/>
</dbReference>
<evidence type="ECO:0008006" key="10">
    <source>
        <dbReference type="Google" id="ProtNLM"/>
    </source>
</evidence>
<protein>
    <recommendedName>
        <fullName evidence="10">GATA-domain-containing protein</fullName>
    </recommendedName>
</protein>
<dbReference type="Proteomes" id="UP000070444">
    <property type="component" value="Unassembled WGS sequence"/>
</dbReference>
<dbReference type="InterPro" id="IPR052138">
    <property type="entry name" value="GATA_ZnFinger_Domain"/>
</dbReference>
<evidence type="ECO:0000256" key="2">
    <source>
        <dbReference type="ARBA" id="ARBA00022771"/>
    </source>
</evidence>
<dbReference type="SUPFAM" id="SSF55785">
    <property type="entry name" value="PYP-like sensor domain (PAS domain)"/>
    <property type="match status" value="1"/>
</dbReference>
<dbReference type="SMR" id="A0A137NW29"/>
<feature type="compositionally biased region" description="Basic and acidic residues" evidence="5">
    <location>
        <begin position="345"/>
        <end position="363"/>
    </location>
</feature>
<dbReference type="SUPFAM" id="SSF57716">
    <property type="entry name" value="Glucocorticoid receptor-like (DNA-binding domain)"/>
    <property type="match status" value="1"/>
</dbReference>
<feature type="region of interest" description="Disordered" evidence="5">
    <location>
        <begin position="316"/>
        <end position="364"/>
    </location>
</feature>
<reference evidence="8 9" key="1">
    <citation type="journal article" date="2015" name="Genome Biol. Evol.">
        <title>Phylogenomic analyses indicate that early fungi evolved digesting cell walls of algal ancestors of land plants.</title>
        <authorList>
            <person name="Chang Y."/>
            <person name="Wang S."/>
            <person name="Sekimoto S."/>
            <person name="Aerts A.L."/>
            <person name="Choi C."/>
            <person name="Clum A."/>
            <person name="LaButti K.M."/>
            <person name="Lindquist E.A."/>
            <person name="Yee Ngan C."/>
            <person name="Ohm R.A."/>
            <person name="Salamov A.A."/>
            <person name="Grigoriev I.V."/>
            <person name="Spatafora J.W."/>
            <person name="Berbee M.L."/>
        </authorList>
    </citation>
    <scope>NUCLEOTIDE SEQUENCE [LARGE SCALE GENOMIC DNA]</scope>
    <source>
        <strain evidence="8 9">NRRL 28638</strain>
    </source>
</reference>
<dbReference type="STRING" id="796925.A0A137NW29"/>